<reference evidence="1" key="1">
    <citation type="submission" date="2024-03" db="EMBL/GenBank/DDBJ databases">
        <title>Whole genome sequecning of epiphytes from Marcgravia umbellata leaves.</title>
        <authorList>
            <person name="Kumar G."/>
            <person name="Savka M.A."/>
        </authorList>
    </citation>
    <scope>NUCLEOTIDE SEQUENCE</scope>
    <source>
        <strain evidence="1">RIT_BL5</strain>
    </source>
</reference>
<evidence type="ECO:0000313" key="2">
    <source>
        <dbReference type="Proteomes" id="UP001380953"/>
    </source>
</evidence>
<evidence type="ECO:0000313" key="1">
    <source>
        <dbReference type="EMBL" id="MEJ8304364.1"/>
    </source>
</evidence>
<name>A0ACC6PBV9_9BACL</name>
<keyword evidence="2" id="KW-1185">Reference proteome</keyword>
<dbReference type="Proteomes" id="UP001380953">
    <property type="component" value="Unassembled WGS sequence"/>
</dbReference>
<sequence length="51" mass="5555">MNQLPHVIIRSMSDKANGEAPDSFEAFTQVFSITSVAIVAAMLKDWADDSV</sequence>
<accession>A0ACC6PBV9</accession>
<gene>
    <name evidence="1" type="ORF">WKI47_10720</name>
</gene>
<protein>
    <submittedName>
        <fullName evidence="1">Uncharacterized protein</fullName>
    </submittedName>
</protein>
<proteinExistence type="predicted"/>
<organism evidence="1 2">
    <name type="scientific">Saccharibacillus sacchari</name>
    <dbReference type="NCBI Taxonomy" id="456493"/>
    <lineage>
        <taxon>Bacteria</taxon>
        <taxon>Bacillati</taxon>
        <taxon>Bacillota</taxon>
        <taxon>Bacilli</taxon>
        <taxon>Bacillales</taxon>
        <taxon>Paenibacillaceae</taxon>
        <taxon>Saccharibacillus</taxon>
    </lineage>
</organism>
<comment type="caution">
    <text evidence="1">The sequence shown here is derived from an EMBL/GenBank/DDBJ whole genome shotgun (WGS) entry which is preliminary data.</text>
</comment>
<dbReference type="EMBL" id="JBBKAR010000033">
    <property type="protein sequence ID" value="MEJ8304364.1"/>
    <property type="molecule type" value="Genomic_DNA"/>
</dbReference>